<dbReference type="GO" id="GO:0016020">
    <property type="term" value="C:membrane"/>
    <property type="evidence" value="ECO:0007669"/>
    <property type="project" value="UniProtKB-SubCell"/>
</dbReference>
<proteinExistence type="predicted"/>
<evidence type="ECO:0000256" key="5">
    <source>
        <dbReference type="SAM" id="Phobius"/>
    </source>
</evidence>
<feature type="transmembrane region" description="Helical" evidence="5">
    <location>
        <begin position="21"/>
        <end position="43"/>
    </location>
</feature>
<gene>
    <name evidence="7" type="ORF">LGLO00237_LOCUS31148</name>
</gene>
<dbReference type="Pfam" id="PF03151">
    <property type="entry name" value="TPT"/>
    <property type="match status" value="1"/>
</dbReference>
<organism evidence="7">
    <name type="scientific">Lotharella globosa</name>
    <dbReference type="NCBI Taxonomy" id="91324"/>
    <lineage>
        <taxon>Eukaryota</taxon>
        <taxon>Sar</taxon>
        <taxon>Rhizaria</taxon>
        <taxon>Cercozoa</taxon>
        <taxon>Chlorarachniophyceae</taxon>
        <taxon>Lotharella</taxon>
    </lineage>
</organism>
<feature type="transmembrane region" description="Helical" evidence="5">
    <location>
        <begin position="197"/>
        <end position="217"/>
    </location>
</feature>
<dbReference type="InterPro" id="IPR004853">
    <property type="entry name" value="Sugar_P_trans_dom"/>
</dbReference>
<feature type="transmembrane region" description="Helical" evidence="5">
    <location>
        <begin position="49"/>
        <end position="73"/>
    </location>
</feature>
<accession>A0A7S4DZ54</accession>
<keyword evidence="2 5" id="KW-0812">Transmembrane</keyword>
<dbReference type="PANTHER" id="PTHR11132">
    <property type="entry name" value="SOLUTE CARRIER FAMILY 35"/>
    <property type="match status" value="1"/>
</dbReference>
<dbReference type="EMBL" id="HBIV01044383">
    <property type="protein sequence ID" value="CAE0679365.1"/>
    <property type="molecule type" value="Transcribed_RNA"/>
</dbReference>
<keyword evidence="4 5" id="KW-0472">Membrane</keyword>
<reference evidence="7" key="1">
    <citation type="submission" date="2021-01" db="EMBL/GenBank/DDBJ databases">
        <authorList>
            <person name="Corre E."/>
            <person name="Pelletier E."/>
            <person name="Niang G."/>
            <person name="Scheremetjew M."/>
            <person name="Finn R."/>
            <person name="Kale V."/>
            <person name="Holt S."/>
            <person name="Cochrane G."/>
            <person name="Meng A."/>
            <person name="Brown T."/>
            <person name="Cohen L."/>
        </authorList>
    </citation>
    <scope>NUCLEOTIDE SEQUENCE</scope>
    <source>
        <strain evidence="7">CCCM811</strain>
    </source>
</reference>
<dbReference type="InterPro" id="IPR050186">
    <property type="entry name" value="TPT_transporter"/>
</dbReference>
<evidence type="ECO:0000259" key="6">
    <source>
        <dbReference type="Pfam" id="PF03151"/>
    </source>
</evidence>
<protein>
    <recommendedName>
        <fullName evidence="6">Sugar phosphate transporter domain-containing protein</fullName>
    </recommendedName>
</protein>
<evidence type="ECO:0000256" key="4">
    <source>
        <dbReference type="ARBA" id="ARBA00023136"/>
    </source>
</evidence>
<evidence type="ECO:0000256" key="3">
    <source>
        <dbReference type="ARBA" id="ARBA00022989"/>
    </source>
</evidence>
<keyword evidence="3 5" id="KW-1133">Transmembrane helix</keyword>
<feature type="transmembrane region" description="Helical" evidence="5">
    <location>
        <begin position="140"/>
        <end position="160"/>
    </location>
</feature>
<evidence type="ECO:0000313" key="7">
    <source>
        <dbReference type="EMBL" id="CAE0679365.1"/>
    </source>
</evidence>
<feature type="transmembrane region" description="Helical" evidence="5">
    <location>
        <begin position="269"/>
        <end position="288"/>
    </location>
</feature>
<sequence length="346" mass="37306">MPKQNGDNNSLVGQMAENSMAIFSVVFLITVAAGKTILTKAAFKQVDFAYPVILSGMSCIVTDLCILPLWGTGIASFSIPKKDKLMSFGVVTVMTALGMAFQNLALNLLSVALQQALRATLPVFVVIFERIVLAKKHNGWIYVALIPLTAGPMLCVSGSTGGDITTLGLIYMSLGVLMSALKVVYLEKIVRSVRKDMGMVSFLFWLDLFMMPILAPWAIANGEVFDVTNWGQKGSAIAWGFLIMVSIMGGLRAYSINLTVKYASALTKTAADIFTQALTIYCSLVIFHTTATPLLHAGIAVTIAGFAFYTAIKYNEKQKAKAAAKAQKTIEEEPFLANKGKSVESV</sequence>
<feature type="transmembrane region" description="Helical" evidence="5">
    <location>
        <begin position="294"/>
        <end position="312"/>
    </location>
</feature>
<feature type="domain" description="Sugar phosphate transporter" evidence="6">
    <location>
        <begin position="33"/>
        <end position="309"/>
    </location>
</feature>
<dbReference type="AlphaFoldDB" id="A0A7S4DZ54"/>
<evidence type="ECO:0000256" key="2">
    <source>
        <dbReference type="ARBA" id="ARBA00022692"/>
    </source>
</evidence>
<feature type="transmembrane region" description="Helical" evidence="5">
    <location>
        <begin position="237"/>
        <end position="257"/>
    </location>
</feature>
<feature type="transmembrane region" description="Helical" evidence="5">
    <location>
        <begin position="166"/>
        <end position="185"/>
    </location>
</feature>
<dbReference type="InterPro" id="IPR037185">
    <property type="entry name" value="EmrE-like"/>
</dbReference>
<comment type="subcellular location">
    <subcellularLocation>
        <location evidence="1">Membrane</location>
        <topology evidence="1">Multi-pass membrane protein</topology>
    </subcellularLocation>
</comment>
<evidence type="ECO:0000256" key="1">
    <source>
        <dbReference type="ARBA" id="ARBA00004141"/>
    </source>
</evidence>
<dbReference type="SUPFAM" id="SSF103481">
    <property type="entry name" value="Multidrug resistance efflux transporter EmrE"/>
    <property type="match status" value="1"/>
</dbReference>
<name>A0A7S4DZ54_9EUKA</name>
<feature type="transmembrane region" description="Helical" evidence="5">
    <location>
        <begin position="85"/>
        <end position="102"/>
    </location>
</feature>